<dbReference type="Proteomes" id="UP001155660">
    <property type="component" value="Chromosome A10"/>
</dbReference>
<name>A0A9Q9YHU2_CYPCA</name>
<dbReference type="OrthoDB" id="8964953at2759"/>
<organism evidence="2">
    <name type="scientific">Cyprinus carpio</name>
    <name type="common">Common carp</name>
    <dbReference type="NCBI Taxonomy" id="7962"/>
    <lineage>
        <taxon>Eukaryota</taxon>
        <taxon>Metazoa</taxon>
        <taxon>Chordata</taxon>
        <taxon>Craniata</taxon>
        <taxon>Vertebrata</taxon>
        <taxon>Euteleostomi</taxon>
        <taxon>Actinopterygii</taxon>
        <taxon>Neopterygii</taxon>
        <taxon>Teleostei</taxon>
        <taxon>Ostariophysi</taxon>
        <taxon>Cypriniformes</taxon>
        <taxon>Cyprinidae</taxon>
        <taxon>Cyprininae</taxon>
        <taxon>Cyprinus</taxon>
    </lineage>
</organism>
<reference evidence="2" key="1">
    <citation type="submission" date="2025-08" db="UniProtKB">
        <authorList>
            <consortium name="RefSeq"/>
        </authorList>
    </citation>
    <scope>IDENTIFICATION</scope>
    <source>
        <tissue evidence="2">Muscle</tissue>
    </source>
</reference>
<feature type="compositionally biased region" description="Low complexity" evidence="1">
    <location>
        <begin position="48"/>
        <end position="64"/>
    </location>
</feature>
<feature type="region of interest" description="Disordered" evidence="1">
    <location>
        <begin position="171"/>
        <end position="198"/>
    </location>
</feature>
<feature type="compositionally biased region" description="Polar residues" evidence="1">
    <location>
        <begin position="134"/>
        <end position="145"/>
    </location>
</feature>
<dbReference type="AlphaFoldDB" id="A0A9Q9YHU2"/>
<feature type="compositionally biased region" description="Polar residues" evidence="1">
    <location>
        <begin position="25"/>
        <end position="45"/>
    </location>
</feature>
<dbReference type="KEGG" id="ccar:122146334"/>
<feature type="compositionally biased region" description="Polar residues" evidence="1">
    <location>
        <begin position="177"/>
        <end position="198"/>
    </location>
</feature>
<feature type="compositionally biased region" description="Polar residues" evidence="1">
    <location>
        <begin position="65"/>
        <end position="101"/>
    </location>
</feature>
<sequence>MNQYALGYSKPISSPQISSSHPTSALSSRKQYSSAPGSSGAQFGATTGLLSQGVSSSYSSSVQSQAGPSTTVQGSQKQLPSSYTGSSGTQAGSSNPFTLHGSTAYGGSRQPQGTTSQSAPGPPSSYPGLSLSSRQGVASKSSSQKRFTFTFMGRTGTKAGSSTPFILHGSPAYGGSHQPQDMASQSAPGPHSSYASVSLSSPQAVAGPGTAPFTEAVYLYLHRQLW</sequence>
<protein>
    <submittedName>
        <fullName evidence="2">Mucin-19-like</fullName>
    </submittedName>
</protein>
<proteinExistence type="predicted"/>
<feature type="compositionally biased region" description="Low complexity" evidence="1">
    <location>
        <begin position="9"/>
        <end position="24"/>
    </location>
</feature>
<dbReference type="GeneID" id="122146334"/>
<feature type="region of interest" description="Disordered" evidence="1">
    <location>
        <begin position="1"/>
        <end position="146"/>
    </location>
</feature>
<evidence type="ECO:0000256" key="1">
    <source>
        <dbReference type="SAM" id="MobiDB-lite"/>
    </source>
</evidence>
<accession>A0A9Q9YHU2</accession>
<gene>
    <name evidence="2" type="primary">LOC122146334</name>
</gene>
<dbReference type="RefSeq" id="XP_042620487.1">
    <property type="nucleotide sequence ID" value="XM_042764553.1"/>
</dbReference>
<evidence type="ECO:0000313" key="2">
    <source>
        <dbReference type="RefSeq" id="XP_042620487.1"/>
    </source>
</evidence>